<proteinExistence type="predicted"/>
<evidence type="ECO:0000313" key="3">
    <source>
        <dbReference type="Proteomes" id="UP000225277"/>
    </source>
</evidence>
<feature type="region of interest" description="Disordered" evidence="1">
    <location>
        <begin position="223"/>
        <end position="285"/>
    </location>
</feature>
<feature type="region of interest" description="Disordered" evidence="1">
    <location>
        <begin position="133"/>
        <end position="159"/>
    </location>
</feature>
<protein>
    <submittedName>
        <fullName evidence="2">Uncharacterized protein</fullName>
    </submittedName>
</protein>
<keyword evidence="3" id="KW-1185">Reference proteome</keyword>
<gene>
    <name evidence="2" type="ORF">RCC_06818</name>
</gene>
<accession>A0A2D3V867</accession>
<name>A0A2D3V867_9PEZI</name>
<feature type="compositionally biased region" description="Polar residues" evidence="1">
    <location>
        <begin position="244"/>
        <end position="275"/>
    </location>
</feature>
<evidence type="ECO:0000313" key="2">
    <source>
        <dbReference type="EMBL" id="CZT20957.1"/>
    </source>
</evidence>
<evidence type="ECO:0000256" key="1">
    <source>
        <dbReference type="SAM" id="MobiDB-lite"/>
    </source>
</evidence>
<dbReference type="Proteomes" id="UP000225277">
    <property type="component" value="Unassembled WGS sequence"/>
</dbReference>
<feature type="compositionally biased region" description="Basic and acidic residues" evidence="1">
    <location>
        <begin position="225"/>
        <end position="235"/>
    </location>
</feature>
<dbReference type="EMBL" id="FJUY01000010">
    <property type="protein sequence ID" value="CZT20957.1"/>
    <property type="molecule type" value="Genomic_DNA"/>
</dbReference>
<sequence>MPSRPGPKMGDWVSQMGIRDMYPPARRLYHTACPQVDLLKDGIKAISEKYYHLSIDDIRSSIDIRNAAKDLLNGWGPYIWSDATNRIWLFQPGQGASGAPYERHLYFSNPRDKEYLEKTLYGYVLAKVLRHHKDNSRSPSNPGDIRMSETPDLASEASYKPRLSKLRASNGAHHLQYGPDPSFPVLKSDVTASSMKRKRSAVDKGELGPNMASARQRCRNLLRTGDGHRSDEAHTVNDAARTRSAFQPISDTAQTSSVFLPTNASNNDTVPPTRQTEGEDSIPVRTRRSSFDSIYDVTPRPEAVEKRPTARSSVLQFKIWYPFRISDTAEIAAKAVRFDTTMSFDVAFAHARVKLERQLGGRNLVGMTIDSKVDGKPSLLVDEEDMWSEVLALVRDGGSEELSGTVDME</sequence>
<dbReference type="RefSeq" id="XP_023627846.1">
    <property type="nucleotide sequence ID" value="XM_023772078.1"/>
</dbReference>
<dbReference type="AlphaFoldDB" id="A0A2D3V867"/>
<reference evidence="2 3" key="1">
    <citation type="submission" date="2016-03" db="EMBL/GenBank/DDBJ databases">
        <authorList>
            <person name="Ploux O."/>
        </authorList>
    </citation>
    <scope>NUCLEOTIDE SEQUENCE [LARGE SCALE GENOMIC DNA]</scope>
    <source>
        <strain evidence="2 3">URUG2</strain>
    </source>
</reference>
<organism evidence="2 3">
    <name type="scientific">Ramularia collo-cygni</name>
    <dbReference type="NCBI Taxonomy" id="112498"/>
    <lineage>
        <taxon>Eukaryota</taxon>
        <taxon>Fungi</taxon>
        <taxon>Dikarya</taxon>
        <taxon>Ascomycota</taxon>
        <taxon>Pezizomycotina</taxon>
        <taxon>Dothideomycetes</taxon>
        <taxon>Dothideomycetidae</taxon>
        <taxon>Mycosphaerellales</taxon>
        <taxon>Mycosphaerellaceae</taxon>
        <taxon>Ramularia</taxon>
    </lineage>
</organism>
<dbReference type="GeneID" id="35601946"/>